<dbReference type="PANTHER" id="PTHR47634:SF9">
    <property type="entry name" value="PROTEIN KINASE DOMAIN-CONTAINING PROTEIN-RELATED"/>
    <property type="match status" value="1"/>
</dbReference>
<dbReference type="AlphaFoldDB" id="A0A1R3RUL7"/>
<comment type="catalytic activity">
    <reaction evidence="7">
        <text>L-threonyl-[protein] + ATP = O-phospho-L-threonyl-[protein] + ADP + H(+)</text>
        <dbReference type="Rhea" id="RHEA:46608"/>
        <dbReference type="Rhea" id="RHEA-COMP:11060"/>
        <dbReference type="Rhea" id="RHEA-COMP:11605"/>
        <dbReference type="ChEBI" id="CHEBI:15378"/>
        <dbReference type="ChEBI" id="CHEBI:30013"/>
        <dbReference type="ChEBI" id="CHEBI:30616"/>
        <dbReference type="ChEBI" id="CHEBI:61977"/>
        <dbReference type="ChEBI" id="CHEBI:456216"/>
        <dbReference type="EC" id="2.7.11.1"/>
    </reaction>
</comment>
<evidence type="ECO:0000256" key="6">
    <source>
        <dbReference type="ARBA" id="ARBA00022840"/>
    </source>
</evidence>
<dbReference type="PANTHER" id="PTHR47634">
    <property type="entry name" value="PROTEIN KINASE DOMAIN-CONTAINING PROTEIN-RELATED"/>
    <property type="match status" value="1"/>
</dbReference>
<dbReference type="EMBL" id="KV907496">
    <property type="protein sequence ID" value="OOF98163.1"/>
    <property type="molecule type" value="Genomic_DNA"/>
</dbReference>
<gene>
    <name evidence="11" type="ORF">ASPCADRAFT_128340</name>
</gene>
<dbReference type="InterPro" id="IPR051334">
    <property type="entry name" value="SRPK"/>
</dbReference>
<dbReference type="SMART" id="SM00220">
    <property type="entry name" value="S_TKc"/>
    <property type="match status" value="1"/>
</dbReference>
<dbReference type="GO" id="GO:0005737">
    <property type="term" value="C:cytoplasm"/>
    <property type="evidence" value="ECO:0007669"/>
    <property type="project" value="TreeGrafter"/>
</dbReference>
<evidence type="ECO:0000313" key="11">
    <source>
        <dbReference type="EMBL" id="OOF98163.1"/>
    </source>
</evidence>
<dbReference type="OrthoDB" id="5979581at2759"/>
<keyword evidence="4 9" id="KW-0547">Nucleotide-binding</keyword>
<evidence type="ECO:0000256" key="9">
    <source>
        <dbReference type="PROSITE-ProRule" id="PRU10141"/>
    </source>
</evidence>
<dbReference type="InterPro" id="IPR017441">
    <property type="entry name" value="Protein_kinase_ATP_BS"/>
</dbReference>
<dbReference type="OMA" id="HVAKDMA"/>
<evidence type="ECO:0000256" key="4">
    <source>
        <dbReference type="ARBA" id="ARBA00022741"/>
    </source>
</evidence>
<proteinExistence type="predicted"/>
<dbReference type="VEuPathDB" id="FungiDB:ASPCADRAFT_128340"/>
<dbReference type="GO" id="GO:0050684">
    <property type="term" value="P:regulation of mRNA processing"/>
    <property type="evidence" value="ECO:0007669"/>
    <property type="project" value="TreeGrafter"/>
</dbReference>
<dbReference type="Gene3D" id="3.30.200.20">
    <property type="entry name" value="Phosphorylase Kinase, domain 1"/>
    <property type="match status" value="1"/>
</dbReference>
<keyword evidence="6 9" id="KW-0067">ATP-binding</keyword>
<dbReference type="STRING" id="602072.A0A1R3RUL7"/>
<keyword evidence="12" id="KW-1185">Reference proteome</keyword>
<evidence type="ECO:0000256" key="7">
    <source>
        <dbReference type="ARBA" id="ARBA00047899"/>
    </source>
</evidence>
<dbReference type="Pfam" id="PF00069">
    <property type="entry name" value="Pkinase"/>
    <property type="match status" value="1"/>
</dbReference>
<dbReference type="InterPro" id="IPR011009">
    <property type="entry name" value="Kinase-like_dom_sf"/>
</dbReference>
<dbReference type="GO" id="GO:0005634">
    <property type="term" value="C:nucleus"/>
    <property type="evidence" value="ECO:0007669"/>
    <property type="project" value="TreeGrafter"/>
</dbReference>
<dbReference type="GO" id="GO:0005524">
    <property type="term" value="F:ATP binding"/>
    <property type="evidence" value="ECO:0007669"/>
    <property type="project" value="UniProtKB-UniRule"/>
</dbReference>
<dbReference type="PROSITE" id="PS00107">
    <property type="entry name" value="PROTEIN_KINASE_ATP"/>
    <property type="match status" value="1"/>
</dbReference>
<evidence type="ECO:0000256" key="8">
    <source>
        <dbReference type="ARBA" id="ARBA00048679"/>
    </source>
</evidence>
<evidence type="ECO:0000256" key="5">
    <source>
        <dbReference type="ARBA" id="ARBA00022777"/>
    </source>
</evidence>
<dbReference type="Gene3D" id="1.10.510.10">
    <property type="entry name" value="Transferase(Phosphotransferase) domain 1"/>
    <property type="match status" value="1"/>
</dbReference>
<comment type="catalytic activity">
    <reaction evidence="8">
        <text>L-seryl-[protein] + ATP = O-phospho-L-seryl-[protein] + ADP + H(+)</text>
        <dbReference type="Rhea" id="RHEA:17989"/>
        <dbReference type="Rhea" id="RHEA-COMP:9863"/>
        <dbReference type="Rhea" id="RHEA-COMP:11604"/>
        <dbReference type="ChEBI" id="CHEBI:15378"/>
        <dbReference type="ChEBI" id="CHEBI:29999"/>
        <dbReference type="ChEBI" id="CHEBI:30616"/>
        <dbReference type="ChEBI" id="CHEBI:83421"/>
        <dbReference type="ChEBI" id="CHEBI:456216"/>
        <dbReference type="EC" id="2.7.11.1"/>
    </reaction>
</comment>
<dbReference type="Proteomes" id="UP000188318">
    <property type="component" value="Unassembled WGS sequence"/>
</dbReference>
<keyword evidence="5" id="KW-0418">Kinase</keyword>
<accession>A0A1R3RUL7</accession>
<keyword evidence="3" id="KW-0808">Transferase</keyword>
<dbReference type="PROSITE" id="PS50011">
    <property type="entry name" value="PROTEIN_KINASE_DOM"/>
    <property type="match status" value="1"/>
</dbReference>
<sequence length="390" mass="44171">MPVERLDYYVPGGYHPVQIGHEFHNGRYVIVHKLGFGRSATTWLAEDKQDSRLVALKISTAESAEHTVHESQVLTWLTQAKSQPGKAEVQTLLDSFSFLGPNGGHQCLVMDAARVNINEAKEAAYHRLIHLPAARAIVAQLVLGVEFIHSQVIVHGEIIVPLWLGLGSDEITLTDSSILITDFGEAFDPSLTKTFTCHTPHLLAPPEAFFAGPETDNHISFPADIWTLACTIWDVLGSAPPFEVFIPDLDSVTREHVETFGRLPDRWWGKWANRNNWFDEDGSKNVKEELRQLYSNSARGWDQRFPECIRGARRRVSKAEKTNFEVFDQDEEKAFGDMIKSMLVLEPGQRATIVDVVRCEWMQRWGLPELQRMKEKVREEETPFLLGISS</sequence>
<dbReference type="SUPFAM" id="SSF56112">
    <property type="entry name" value="Protein kinase-like (PK-like)"/>
    <property type="match status" value="1"/>
</dbReference>
<dbReference type="GO" id="GO:0004674">
    <property type="term" value="F:protein serine/threonine kinase activity"/>
    <property type="evidence" value="ECO:0007669"/>
    <property type="project" value="UniProtKB-KW"/>
</dbReference>
<feature type="domain" description="Protein kinase" evidence="10">
    <location>
        <begin position="28"/>
        <end position="362"/>
    </location>
</feature>
<evidence type="ECO:0000256" key="3">
    <source>
        <dbReference type="ARBA" id="ARBA00022679"/>
    </source>
</evidence>
<evidence type="ECO:0000256" key="2">
    <source>
        <dbReference type="ARBA" id="ARBA00022527"/>
    </source>
</evidence>
<reference evidence="12" key="1">
    <citation type="journal article" date="2017" name="Genome Biol.">
        <title>Comparative genomics reveals high biological diversity and specific adaptations in the industrially and medically important fungal genus Aspergillus.</title>
        <authorList>
            <person name="de Vries R.P."/>
            <person name="Riley R."/>
            <person name="Wiebenga A."/>
            <person name="Aguilar-Osorio G."/>
            <person name="Amillis S."/>
            <person name="Uchima C.A."/>
            <person name="Anderluh G."/>
            <person name="Asadollahi M."/>
            <person name="Askin M."/>
            <person name="Barry K."/>
            <person name="Battaglia E."/>
            <person name="Bayram O."/>
            <person name="Benocci T."/>
            <person name="Braus-Stromeyer S.A."/>
            <person name="Caldana C."/>
            <person name="Canovas D."/>
            <person name="Cerqueira G.C."/>
            <person name="Chen F."/>
            <person name="Chen W."/>
            <person name="Choi C."/>
            <person name="Clum A."/>
            <person name="Dos Santos R.A."/>
            <person name="Damasio A.R."/>
            <person name="Diallinas G."/>
            <person name="Emri T."/>
            <person name="Fekete E."/>
            <person name="Flipphi M."/>
            <person name="Freyberg S."/>
            <person name="Gallo A."/>
            <person name="Gournas C."/>
            <person name="Habgood R."/>
            <person name="Hainaut M."/>
            <person name="Harispe M.L."/>
            <person name="Henrissat B."/>
            <person name="Hilden K.S."/>
            <person name="Hope R."/>
            <person name="Hossain A."/>
            <person name="Karabika E."/>
            <person name="Karaffa L."/>
            <person name="Karanyi Z."/>
            <person name="Krasevec N."/>
            <person name="Kuo A."/>
            <person name="Kusch H."/>
            <person name="LaButti K."/>
            <person name="Lagendijk E.L."/>
            <person name="Lapidus A."/>
            <person name="Levasseur A."/>
            <person name="Lindquist E."/>
            <person name="Lipzen A."/>
            <person name="Logrieco A.F."/>
            <person name="MacCabe A."/>
            <person name="Maekelae M.R."/>
            <person name="Malavazi I."/>
            <person name="Melin P."/>
            <person name="Meyer V."/>
            <person name="Mielnichuk N."/>
            <person name="Miskei M."/>
            <person name="Molnar A.P."/>
            <person name="Mule G."/>
            <person name="Ngan C.Y."/>
            <person name="Orejas M."/>
            <person name="Orosz E."/>
            <person name="Ouedraogo J.P."/>
            <person name="Overkamp K.M."/>
            <person name="Park H.-S."/>
            <person name="Perrone G."/>
            <person name="Piumi F."/>
            <person name="Punt P.J."/>
            <person name="Ram A.F."/>
            <person name="Ramon A."/>
            <person name="Rauscher S."/>
            <person name="Record E."/>
            <person name="Riano-Pachon D.M."/>
            <person name="Robert V."/>
            <person name="Roehrig J."/>
            <person name="Ruller R."/>
            <person name="Salamov A."/>
            <person name="Salih N.S."/>
            <person name="Samson R.A."/>
            <person name="Sandor E."/>
            <person name="Sanguinetti M."/>
            <person name="Schuetze T."/>
            <person name="Sepcic K."/>
            <person name="Shelest E."/>
            <person name="Sherlock G."/>
            <person name="Sophianopoulou V."/>
            <person name="Squina F.M."/>
            <person name="Sun H."/>
            <person name="Susca A."/>
            <person name="Todd R.B."/>
            <person name="Tsang A."/>
            <person name="Unkles S.E."/>
            <person name="van de Wiele N."/>
            <person name="van Rossen-Uffink D."/>
            <person name="Oliveira J.V."/>
            <person name="Vesth T.C."/>
            <person name="Visser J."/>
            <person name="Yu J.-H."/>
            <person name="Zhou M."/>
            <person name="Andersen M.R."/>
            <person name="Archer D.B."/>
            <person name="Baker S.E."/>
            <person name="Benoit I."/>
            <person name="Brakhage A.A."/>
            <person name="Braus G.H."/>
            <person name="Fischer R."/>
            <person name="Frisvad J.C."/>
            <person name="Goldman G.H."/>
            <person name="Houbraken J."/>
            <person name="Oakley B."/>
            <person name="Pocsi I."/>
            <person name="Scazzocchio C."/>
            <person name="Seiboth B."/>
            <person name="vanKuyk P.A."/>
            <person name="Wortman J."/>
            <person name="Dyer P.S."/>
            <person name="Grigoriev I.V."/>
        </authorList>
    </citation>
    <scope>NUCLEOTIDE SEQUENCE [LARGE SCALE GENOMIC DNA]</scope>
    <source>
        <strain evidence="12">ITEM 5010</strain>
    </source>
</reference>
<feature type="binding site" evidence="9">
    <location>
        <position position="57"/>
    </location>
    <ligand>
        <name>ATP</name>
        <dbReference type="ChEBI" id="CHEBI:30616"/>
    </ligand>
</feature>
<evidence type="ECO:0000256" key="1">
    <source>
        <dbReference type="ARBA" id="ARBA00012513"/>
    </source>
</evidence>
<dbReference type="InterPro" id="IPR000719">
    <property type="entry name" value="Prot_kinase_dom"/>
</dbReference>
<name>A0A1R3RUL7_ASPC5</name>
<protein>
    <recommendedName>
        <fullName evidence="1">non-specific serine/threonine protein kinase</fullName>
        <ecNumber evidence="1">2.7.11.1</ecNumber>
    </recommendedName>
</protein>
<dbReference type="GO" id="GO:0000245">
    <property type="term" value="P:spliceosomal complex assembly"/>
    <property type="evidence" value="ECO:0007669"/>
    <property type="project" value="TreeGrafter"/>
</dbReference>
<evidence type="ECO:0000259" key="10">
    <source>
        <dbReference type="PROSITE" id="PS50011"/>
    </source>
</evidence>
<keyword evidence="2" id="KW-0723">Serine/threonine-protein kinase</keyword>
<organism evidence="11 12">
    <name type="scientific">Aspergillus carbonarius (strain ITEM 5010)</name>
    <dbReference type="NCBI Taxonomy" id="602072"/>
    <lineage>
        <taxon>Eukaryota</taxon>
        <taxon>Fungi</taxon>
        <taxon>Dikarya</taxon>
        <taxon>Ascomycota</taxon>
        <taxon>Pezizomycotina</taxon>
        <taxon>Eurotiomycetes</taxon>
        <taxon>Eurotiomycetidae</taxon>
        <taxon>Eurotiales</taxon>
        <taxon>Aspergillaceae</taxon>
        <taxon>Aspergillus</taxon>
        <taxon>Aspergillus subgen. Circumdati</taxon>
    </lineage>
</organism>
<evidence type="ECO:0000313" key="12">
    <source>
        <dbReference type="Proteomes" id="UP000188318"/>
    </source>
</evidence>
<dbReference type="EC" id="2.7.11.1" evidence="1"/>